<keyword evidence="1" id="KW-1133">Transmembrane helix</keyword>
<dbReference type="InterPro" id="IPR000620">
    <property type="entry name" value="EamA_dom"/>
</dbReference>
<feature type="transmembrane region" description="Helical" evidence="1">
    <location>
        <begin position="148"/>
        <end position="164"/>
    </location>
</feature>
<dbReference type="InterPro" id="IPR037185">
    <property type="entry name" value="EmrE-like"/>
</dbReference>
<evidence type="ECO:0000256" key="1">
    <source>
        <dbReference type="SAM" id="Phobius"/>
    </source>
</evidence>
<feature type="transmembrane region" description="Helical" evidence="1">
    <location>
        <begin position="240"/>
        <end position="256"/>
    </location>
</feature>
<proteinExistence type="predicted"/>
<keyword evidence="1" id="KW-0812">Transmembrane</keyword>
<evidence type="ECO:0000313" key="3">
    <source>
        <dbReference type="EMBL" id="MCE8539406.1"/>
    </source>
</evidence>
<gene>
    <name evidence="3" type="ORF">KBY27_18270</name>
</gene>
<evidence type="ECO:0000313" key="4">
    <source>
        <dbReference type="Proteomes" id="UP000813672"/>
    </source>
</evidence>
<dbReference type="EMBL" id="JAGQAF010000013">
    <property type="protein sequence ID" value="MCE8539406.1"/>
    <property type="molecule type" value="Genomic_DNA"/>
</dbReference>
<reference evidence="3" key="1">
    <citation type="journal article" date="2021" name="Environ. Microbiol.">
        <title>Cryptic niche differentiation of novel sediment ecotypes of Rugeria pomeroyi correlates with nitrate respiration.</title>
        <authorList>
            <person name="Lin X."/>
            <person name="McNichol J."/>
            <person name="Chu X."/>
            <person name="Qian Y."/>
            <person name="Luo H."/>
        </authorList>
    </citation>
    <scope>NUCLEOTIDE SEQUENCE</scope>
    <source>
        <strain evidence="3">SZCCDBB064</strain>
    </source>
</reference>
<dbReference type="GO" id="GO:0016020">
    <property type="term" value="C:membrane"/>
    <property type="evidence" value="ECO:0007669"/>
    <property type="project" value="InterPro"/>
</dbReference>
<feature type="domain" description="EamA" evidence="2">
    <location>
        <begin position="6"/>
        <end position="137"/>
    </location>
</feature>
<dbReference type="AlphaFoldDB" id="A0A9Q3WNK0"/>
<feature type="transmembrane region" description="Helical" evidence="1">
    <location>
        <begin position="67"/>
        <end position="89"/>
    </location>
</feature>
<feature type="transmembrane region" description="Helical" evidence="1">
    <location>
        <begin position="208"/>
        <end position="228"/>
    </location>
</feature>
<feature type="transmembrane region" description="Helical" evidence="1">
    <location>
        <begin position="262"/>
        <end position="280"/>
    </location>
</feature>
<organism evidence="3 4">
    <name type="scientific">Ruegeria pomeroyi</name>
    <dbReference type="NCBI Taxonomy" id="89184"/>
    <lineage>
        <taxon>Bacteria</taxon>
        <taxon>Pseudomonadati</taxon>
        <taxon>Pseudomonadota</taxon>
        <taxon>Alphaproteobacteria</taxon>
        <taxon>Rhodobacterales</taxon>
        <taxon>Roseobacteraceae</taxon>
        <taxon>Ruegeria</taxon>
    </lineage>
</organism>
<feature type="domain" description="EamA" evidence="2">
    <location>
        <begin position="149"/>
        <end position="274"/>
    </location>
</feature>
<feature type="transmembrane region" description="Helical" evidence="1">
    <location>
        <begin position="36"/>
        <end position="55"/>
    </location>
</feature>
<feature type="transmembrane region" description="Helical" evidence="1">
    <location>
        <begin position="176"/>
        <end position="196"/>
    </location>
</feature>
<dbReference type="PANTHER" id="PTHR22911">
    <property type="entry name" value="ACYL-MALONYL CONDENSING ENZYME-RELATED"/>
    <property type="match status" value="1"/>
</dbReference>
<dbReference type="Proteomes" id="UP000813672">
    <property type="component" value="Unassembled WGS sequence"/>
</dbReference>
<dbReference type="RefSeq" id="WP_234221374.1">
    <property type="nucleotide sequence ID" value="NZ_JAGQAF010000013.1"/>
</dbReference>
<comment type="caution">
    <text evidence="3">The sequence shown here is derived from an EMBL/GenBank/DDBJ whole genome shotgun (WGS) entry which is preliminary data.</text>
</comment>
<dbReference type="SUPFAM" id="SSF103481">
    <property type="entry name" value="Multidrug resistance efflux transporter EmrE"/>
    <property type="match status" value="2"/>
</dbReference>
<evidence type="ECO:0000259" key="2">
    <source>
        <dbReference type="Pfam" id="PF00892"/>
    </source>
</evidence>
<feature type="transmembrane region" description="Helical" evidence="1">
    <location>
        <begin position="95"/>
        <end position="114"/>
    </location>
</feature>
<sequence>MNNVNGILLVVAAMAAFTLEDMFIKQLSVTVPTGQILLVLGVFCSASFLIMAVATRKRVFSRAAWSPLLLIRAGTEAISALTFITALSLVDLSTVAAVFQAMPLAVTMGAALFLGEQVGWRRWSAIAVGFAGVMMIIRPGMAGFQPEQLFVVASVISVAARDLITRRIDVNVASAVVSFQAYLALILAGAALLILSGTAPVPVAPGHWGPYAGAVLFGVLGYYGIVTAMRVGEASAVTPFRYTRLLFSILAGVLVFGERPDLATLAGAGLIIASGLYTFLRERRLARELAFASG</sequence>
<dbReference type="Pfam" id="PF00892">
    <property type="entry name" value="EamA"/>
    <property type="match status" value="2"/>
</dbReference>
<keyword evidence="1" id="KW-0472">Membrane</keyword>
<dbReference type="PANTHER" id="PTHR22911:SF135">
    <property type="entry name" value="BLR4310 PROTEIN"/>
    <property type="match status" value="1"/>
</dbReference>
<dbReference type="Gene3D" id="1.10.3730.20">
    <property type="match status" value="2"/>
</dbReference>
<feature type="transmembrane region" description="Helical" evidence="1">
    <location>
        <begin position="123"/>
        <end position="142"/>
    </location>
</feature>
<protein>
    <submittedName>
        <fullName evidence="3">DMT family transporter</fullName>
    </submittedName>
</protein>
<name>A0A9Q3WNK0_9RHOB</name>
<accession>A0A9Q3WNK0</accession>
<feature type="transmembrane region" description="Helical" evidence="1">
    <location>
        <begin position="7"/>
        <end position="24"/>
    </location>
</feature>